<dbReference type="Gene3D" id="3.30.70.270">
    <property type="match status" value="1"/>
</dbReference>
<evidence type="ECO:0000259" key="3">
    <source>
        <dbReference type="Pfam" id="PF22335"/>
    </source>
</evidence>
<dbReference type="InterPro" id="IPR054767">
    <property type="entry name" value="Cas10-Cmr2_palm2"/>
</dbReference>
<dbReference type="AlphaFoldDB" id="A0A3E4WPS3"/>
<dbReference type="RefSeq" id="WP_117715607.1">
    <property type="nucleotide sequence ID" value="NZ_QSTI01000038.1"/>
</dbReference>
<name>A0A3E4WPS3_9FIRM</name>
<accession>A0A3E4WPS3</accession>
<dbReference type="InterPro" id="IPR043128">
    <property type="entry name" value="Rev_trsase/Diguanyl_cyclase"/>
</dbReference>
<evidence type="ECO:0000256" key="1">
    <source>
        <dbReference type="ARBA" id="ARBA00022741"/>
    </source>
</evidence>
<comment type="caution">
    <text evidence="4">The sequence shown here is derived from an EMBL/GenBank/DDBJ whole genome shotgun (WGS) entry which is preliminary data.</text>
</comment>
<feature type="domain" description="Cas10/Cmr2 second palm" evidence="3">
    <location>
        <begin position="217"/>
        <end position="364"/>
    </location>
</feature>
<sequence length="501" mass="57703">MKMVLAQYTIRSKQEYIFRTNRMVEIAGASENISQSWNILFTQADKMGKKLRRVSENIPFCMEEVKRLFDERKLNGIELFCGGGNDTVLYDSIETYLEVNKAFSRFLLENYPGMIPMAVACEYSGDYDKDYANLMKQSDIEKNKMISGQSDFILPFSMMDRTTFQPYSDIISIAESSVRVTDEAKAKRKAGLKIREQDETVKLLDDLITKKGEESLLAVVHADGNNMGSKISEMLTDKKDYDSCVNIMREFTADTAKAFGKAGLDAMQKCQQQLKEDYKDKYDEKAFFFRKIIADGDDMTFVCNARFVMDYVGTYLEAVQNYNNKGEKEWRYSSCAGICIFHSHYPFARAYSLAEQACESAKKNVHGECIKEESWVDFHYIHNGVGGDLDQIREHQGVSGCMARPWRIGTKTNTDRKDYSTLQILADIMKENGVSRSDIKTIGSELEDSYSYGKFELNRVYGHHRNLQNEIKEKLKIDKEEDLLPIIYDLSEVYDLWFVRK</sequence>
<proteinExistence type="predicted"/>
<evidence type="ECO:0000313" key="5">
    <source>
        <dbReference type="Proteomes" id="UP000260717"/>
    </source>
</evidence>
<dbReference type="GO" id="GO:0051607">
    <property type="term" value="P:defense response to virus"/>
    <property type="evidence" value="ECO:0007669"/>
    <property type="project" value="UniProtKB-KW"/>
</dbReference>
<dbReference type="GO" id="GO:0000166">
    <property type="term" value="F:nucleotide binding"/>
    <property type="evidence" value="ECO:0007669"/>
    <property type="project" value="UniProtKB-KW"/>
</dbReference>
<dbReference type="Pfam" id="PF22335">
    <property type="entry name" value="Cas10-Cmr2_palm2"/>
    <property type="match status" value="1"/>
</dbReference>
<organism evidence="4 5">
    <name type="scientific">Agathobacter rectalis</name>
    <dbReference type="NCBI Taxonomy" id="39491"/>
    <lineage>
        <taxon>Bacteria</taxon>
        <taxon>Bacillati</taxon>
        <taxon>Bacillota</taxon>
        <taxon>Clostridia</taxon>
        <taxon>Lachnospirales</taxon>
        <taxon>Lachnospiraceae</taxon>
        <taxon>Agathobacter</taxon>
    </lineage>
</organism>
<dbReference type="Proteomes" id="UP000260717">
    <property type="component" value="Unassembled WGS sequence"/>
</dbReference>
<evidence type="ECO:0000256" key="2">
    <source>
        <dbReference type="ARBA" id="ARBA00023118"/>
    </source>
</evidence>
<reference evidence="4 5" key="1">
    <citation type="submission" date="2018-08" db="EMBL/GenBank/DDBJ databases">
        <title>A genome reference for cultivated species of the human gut microbiota.</title>
        <authorList>
            <person name="Zou Y."/>
            <person name="Xue W."/>
            <person name="Luo G."/>
        </authorList>
    </citation>
    <scope>NUCLEOTIDE SEQUENCE [LARGE SCALE GENOMIC DNA]</scope>
    <source>
        <strain evidence="4 5">OM08-12AT</strain>
    </source>
</reference>
<evidence type="ECO:0000313" key="4">
    <source>
        <dbReference type="EMBL" id="RGM44010.1"/>
    </source>
</evidence>
<dbReference type="EMBL" id="QSTI01000038">
    <property type="protein sequence ID" value="RGM44010.1"/>
    <property type="molecule type" value="Genomic_DNA"/>
</dbReference>
<gene>
    <name evidence="4" type="ORF">DXC13_14735</name>
</gene>
<keyword evidence="2" id="KW-0051">Antiviral defense</keyword>
<keyword evidence="1" id="KW-0547">Nucleotide-binding</keyword>
<protein>
    <recommendedName>
        <fullName evidence="3">Cas10/Cmr2 second palm domain-containing protein</fullName>
    </recommendedName>
</protein>